<dbReference type="InterPro" id="IPR011008">
    <property type="entry name" value="Dimeric_a/b-barrel"/>
</dbReference>
<sequence>MHLHLELKAVPNERLTEGIERLNALHNLMAQTPGYHEAQIWRYLGAPGQYLIVRTWQDAEAHQAYRDTPGAKAFSIGRPAVMPYKNLVVQHWDEVGRFPGDASGNFLVRSLHIVGAGSDDAYLDSRRQRDAIAKVAGGVVDVRTYRPISGVDDVTEALVLERRTDRAGYDALLESAASNDYEAGVTPTLYTTELIECYQLVQEVLPR</sequence>
<dbReference type="Gene3D" id="3.30.70.100">
    <property type="match status" value="1"/>
</dbReference>
<protein>
    <recommendedName>
        <fullName evidence="1">ABM domain-containing protein</fullName>
    </recommendedName>
</protein>
<proteinExistence type="predicted"/>
<name>A0A381XUR7_9ZZZZ</name>
<gene>
    <name evidence="2" type="ORF">METZ01_LOCUS121373</name>
</gene>
<dbReference type="EMBL" id="UINC01016461">
    <property type="protein sequence ID" value="SVA68519.1"/>
    <property type="molecule type" value="Genomic_DNA"/>
</dbReference>
<evidence type="ECO:0000313" key="2">
    <source>
        <dbReference type="EMBL" id="SVA68519.1"/>
    </source>
</evidence>
<evidence type="ECO:0000259" key="1">
    <source>
        <dbReference type="Pfam" id="PF03992"/>
    </source>
</evidence>
<reference evidence="2" key="1">
    <citation type="submission" date="2018-05" db="EMBL/GenBank/DDBJ databases">
        <authorList>
            <person name="Lanie J.A."/>
            <person name="Ng W.-L."/>
            <person name="Kazmierczak K.M."/>
            <person name="Andrzejewski T.M."/>
            <person name="Davidsen T.M."/>
            <person name="Wayne K.J."/>
            <person name="Tettelin H."/>
            <person name="Glass J.I."/>
            <person name="Rusch D."/>
            <person name="Podicherti R."/>
            <person name="Tsui H.-C.T."/>
            <person name="Winkler M.E."/>
        </authorList>
    </citation>
    <scope>NUCLEOTIDE SEQUENCE</scope>
</reference>
<dbReference type="InterPro" id="IPR007138">
    <property type="entry name" value="ABM_dom"/>
</dbReference>
<dbReference type="AlphaFoldDB" id="A0A381XUR7"/>
<dbReference type="SUPFAM" id="SSF54909">
    <property type="entry name" value="Dimeric alpha+beta barrel"/>
    <property type="match status" value="1"/>
</dbReference>
<feature type="domain" description="ABM" evidence="1">
    <location>
        <begin position="6"/>
        <end position="74"/>
    </location>
</feature>
<dbReference type="Pfam" id="PF03992">
    <property type="entry name" value="ABM"/>
    <property type="match status" value="1"/>
</dbReference>
<accession>A0A381XUR7</accession>
<organism evidence="2">
    <name type="scientific">marine metagenome</name>
    <dbReference type="NCBI Taxonomy" id="408172"/>
    <lineage>
        <taxon>unclassified sequences</taxon>
        <taxon>metagenomes</taxon>
        <taxon>ecological metagenomes</taxon>
    </lineage>
</organism>